<dbReference type="STRING" id="1513793.SAMN06296036_11382"/>
<gene>
    <name evidence="2" type="ORF">SAMN06296036_11382</name>
</gene>
<evidence type="ECO:0000259" key="1">
    <source>
        <dbReference type="SMART" id="SM00642"/>
    </source>
</evidence>
<organism evidence="2 3">
    <name type="scientific">Pseudobacteriovorax antillogorgiicola</name>
    <dbReference type="NCBI Taxonomy" id="1513793"/>
    <lineage>
        <taxon>Bacteria</taxon>
        <taxon>Pseudomonadati</taxon>
        <taxon>Bdellovibrionota</taxon>
        <taxon>Oligoflexia</taxon>
        <taxon>Oligoflexales</taxon>
        <taxon>Pseudobacteriovoracaceae</taxon>
        <taxon>Pseudobacteriovorax</taxon>
    </lineage>
</organism>
<dbReference type="PANTHER" id="PTHR10357">
    <property type="entry name" value="ALPHA-AMYLASE FAMILY MEMBER"/>
    <property type="match status" value="1"/>
</dbReference>
<dbReference type="SMART" id="SM00642">
    <property type="entry name" value="Aamy"/>
    <property type="match status" value="1"/>
</dbReference>
<protein>
    <submittedName>
        <fullName evidence="2">Alpha amylase, catalytic domain</fullName>
    </submittedName>
</protein>
<dbReference type="OrthoDB" id="9805159at2"/>
<keyword evidence="3" id="KW-1185">Reference proteome</keyword>
<dbReference type="InterPro" id="IPR006047">
    <property type="entry name" value="GH13_cat_dom"/>
</dbReference>
<evidence type="ECO:0000313" key="3">
    <source>
        <dbReference type="Proteomes" id="UP000192907"/>
    </source>
</evidence>
<evidence type="ECO:0000313" key="2">
    <source>
        <dbReference type="EMBL" id="SMF43452.1"/>
    </source>
</evidence>
<dbReference type="SUPFAM" id="SSF51445">
    <property type="entry name" value="(Trans)glycosidases"/>
    <property type="match status" value="1"/>
</dbReference>
<proteinExistence type="predicted"/>
<feature type="domain" description="Glycosyl hydrolase family 13 catalytic" evidence="1">
    <location>
        <begin position="134"/>
        <end position="648"/>
    </location>
</feature>
<reference evidence="3" key="1">
    <citation type="submission" date="2017-04" db="EMBL/GenBank/DDBJ databases">
        <authorList>
            <person name="Varghese N."/>
            <person name="Submissions S."/>
        </authorList>
    </citation>
    <scope>NUCLEOTIDE SEQUENCE [LARGE SCALE GENOMIC DNA]</scope>
    <source>
        <strain evidence="3">RKEM611</strain>
    </source>
</reference>
<sequence>MKMIMRLLPALLVPLFSNCSNEESEKVSPQNAELCVNQSACEGNQAVPTPNPSVPKAFGFRDASRSFVLGETAPKSIPQKVNIGLKDQINNSAIVEKEGVAEIKTLYGVDRSIDWTHLAAIKAQTTSNPPKNPDIILQAFNMSYEYILENLPQIHEAGYSMIQISPPQRSLDKYGIWWEAYQPIDHRSFNSKYGREDELRQLIREAHARGIRVIADTILNHMADPLRLGVDDVLHYNDLYKPEHFINYDLFLDRLEFNFLAATSFIDEIDFFLSPERALSRRFDDFVAQQGLPRVSPYNLRSRRSLEALFVRQELPWLYYDLKRLAASKGTDIREINGNLYCSTDANEYQECRFNEAFAKSWTQLFGNSALIVRNYYFELTADSHPIYENEWDNSEKVLIKWYPGLPSLNTSHNFVIESHVDLLEKMLRLGIDGFRLDAVKHIPDTYFAELIERLGERLTADNQQVDGEWLTEKKLYVYGEMATSKVDIANAYRERMDITDFFLLDTFMYHTVFNDLVEEYGRGQLNVSVLRRSYLEDEIRSGDNRGWQKKLFPVVDDTEQSWFSLENFDRSIYLNSLKSPIYFARIHDSVVGDMFILKDYQQAMLGHAYFLTATDGRTLVYGSDEHVGINAGADYKEKMVLAALRFRRETSGEIYSDRYQSEDYCTSCNPEETLFVDRGSKGLSILHFGNKDLEIDAIHAKSLEMGSCYVELMSGRRFMVNSREQLERLGDTRITLPARSAAFILEADCRDDELIPGSDSSVKPPPSSNQPPVFLRTSFNNWSADDAYRFKPTMDSSCQSLETMMPAGTHALKIADEHYELDLGLEKSGTISLDSDTPLSLHSYAITGDRPANIELDLMAATRLSLIVCDIDAAPTLTVTIL</sequence>
<name>A0A1Y6C3G7_9BACT</name>
<dbReference type="AlphaFoldDB" id="A0A1Y6C3G7"/>
<dbReference type="InterPro" id="IPR017853">
    <property type="entry name" value="GH"/>
</dbReference>
<dbReference type="Gene3D" id="3.20.20.80">
    <property type="entry name" value="Glycosidases"/>
    <property type="match status" value="2"/>
</dbReference>
<accession>A0A1Y6C3G7</accession>
<dbReference type="GO" id="GO:0005975">
    <property type="term" value="P:carbohydrate metabolic process"/>
    <property type="evidence" value="ECO:0007669"/>
    <property type="project" value="InterPro"/>
</dbReference>
<dbReference type="Proteomes" id="UP000192907">
    <property type="component" value="Unassembled WGS sequence"/>
</dbReference>
<dbReference type="EMBL" id="FWZT01000013">
    <property type="protein sequence ID" value="SMF43452.1"/>
    <property type="molecule type" value="Genomic_DNA"/>
</dbReference>
<dbReference type="Pfam" id="PF00128">
    <property type="entry name" value="Alpha-amylase"/>
    <property type="match status" value="2"/>
</dbReference>